<feature type="domain" description="DUF2207" evidence="3">
    <location>
        <begin position="26"/>
        <end position="180"/>
    </location>
</feature>
<feature type="transmembrane region" description="Helical" evidence="1">
    <location>
        <begin position="236"/>
        <end position="258"/>
    </location>
</feature>
<feature type="transmembrane region" description="Helical" evidence="1">
    <location>
        <begin position="397"/>
        <end position="414"/>
    </location>
</feature>
<keyword evidence="1" id="KW-0472">Membrane</keyword>
<protein>
    <recommendedName>
        <fullName evidence="7">DUF2207 domain-containing protein</fullName>
    </recommendedName>
</protein>
<feature type="transmembrane region" description="Helical" evidence="1">
    <location>
        <begin position="449"/>
        <end position="473"/>
    </location>
</feature>
<keyword evidence="6" id="KW-1185">Reference proteome</keyword>
<keyword evidence="2" id="KW-0732">Signal</keyword>
<dbReference type="Pfam" id="PF09972">
    <property type="entry name" value="DUF2207"/>
    <property type="match status" value="1"/>
</dbReference>
<reference evidence="5 6" key="1">
    <citation type="submission" date="2023-07" db="EMBL/GenBank/DDBJ databases">
        <title>Functional and genomic diversity of the sorghum phyllosphere microbiome.</title>
        <authorList>
            <person name="Shade A."/>
        </authorList>
    </citation>
    <scope>NUCLEOTIDE SEQUENCE [LARGE SCALE GENOMIC DNA]</scope>
    <source>
        <strain evidence="5 6">SORGH_AS_1126</strain>
    </source>
</reference>
<name>A0ABU0UJU3_9HYPH</name>
<feature type="chain" id="PRO_5046431768" description="DUF2207 domain-containing protein" evidence="2">
    <location>
        <begin position="23"/>
        <end position="616"/>
    </location>
</feature>
<evidence type="ECO:0008006" key="7">
    <source>
        <dbReference type="Google" id="ProtNLM"/>
    </source>
</evidence>
<keyword evidence="1" id="KW-0812">Transmembrane</keyword>
<dbReference type="RefSeq" id="WP_306931340.1">
    <property type="nucleotide sequence ID" value="NZ_JAUTBL010000002.1"/>
</dbReference>
<dbReference type="InterPro" id="IPR018702">
    <property type="entry name" value="DUF2207"/>
</dbReference>
<comment type="caution">
    <text evidence="5">The sequence shown here is derived from an EMBL/GenBank/DDBJ whole genome shotgun (WGS) entry which is preliminary data.</text>
</comment>
<dbReference type="InterPro" id="IPR048389">
    <property type="entry name" value="YciQ-like_C"/>
</dbReference>
<evidence type="ECO:0000259" key="3">
    <source>
        <dbReference type="Pfam" id="PF09972"/>
    </source>
</evidence>
<evidence type="ECO:0000256" key="2">
    <source>
        <dbReference type="SAM" id="SignalP"/>
    </source>
</evidence>
<dbReference type="Proteomes" id="UP001224781">
    <property type="component" value="Unassembled WGS sequence"/>
</dbReference>
<dbReference type="EMBL" id="JAUTBL010000002">
    <property type="protein sequence ID" value="MDQ1185219.1"/>
    <property type="molecule type" value="Genomic_DNA"/>
</dbReference>
<organism evidence="5 6">
    <name type="scientific">Agrobacterium larrymoorei</name>
    <dbReference type="NCBI Taxonomy" id="160699"/>
    <lineage>
        <taxon>Bacteria</taxon>
        <taxon>Pseudomonadati</taxon>
        <taxon>Pseudomonadota</taxon>
        <taxon>Alphaproteobacteria</taxon>
        <taxon>Hyphomicrobiales</taxon>
        <taxon>Rhizobiaceae</taxon>
        <taxon>Rhizobium/Agrobacterium group</taxon>
        <taxon>Agrobacterium</taxon>
    </lineage>
</organism>
<evidence type="ECO:0000313" key="6">
    <source>
        <dbReference type="Proteomes" id="UP001224781"/>
    </source>
</evidence>
<proteinExistence type="predicted"/>
<dbReference type="Pfam" id="PF20990">
    <property type="entry name" value="DUF2207_C"/>
    <property type="match status" value="1"/>
</dbReference>
<feature type="signal peptide" evidence="2">
    <location>
        <begin position="1"/>
        <end position="22"/>
    </location>
</feature>
<gene>
    <name evidence="5" type="ORF">QE408_002362</name>
</gene>
<feature type="transmembrane region" description="Helical" evidence="1">
    <location>
        <begin position="420"/>
        <end position="437"/>
    </location>
</feature>
<evidence type="ECO:0000313" key="5">
    <source>
        <dbReference type="EMBL" id="MDQ1185219.1"/>
    </source>
</evidence>
<evidence type="ECO:0000256" key="1">
    <source>
        <dbReference type="SAM" id="Phobius"/>
    </source>
</evidence>
<sequence>MTKFTRLLALVALLMAAKPGLSEEFVQSYQAVIDIAEDGTLTVTETIVARVEGDRIVSNIDRRIPRFTLDGDGKLTKVGFKVLSAELDGAPTGWHANWAAGNIDLSVGEFPRRHYNPVLTQGNHVFRFTYVTDRHIRFFDAYDELTWNVTGDGWELPVREIEATINLPQGAKPIKTDFFTGEPGAIGKDAYVLTADNKISASSNRPFLPSESLIIIVKLPKGVIDVPSIRSKWERWILDNLSLLIGCIGLIISLTYYYRAWSAVGRDPKSGRIAPQWVPPEGISPAVVNYIDRRGFGDNVWIAISATMLDLANKGYLRFETLLKTIIIQRTAKSLDVGTSPSDQTLLDAIEASGPHLPVDWKHGRRIKEMGEEFRSSVEMDHYEKYFKYNDDYRDTGSLLCVLLIGATLYFSGWGVEMTLLLGAFYFTFLGVVWCGNSSIRNIRSFGEVLIWLRTLISVVAVFIACLIFGELFMEDLWFEITHDLNSIGLIAATLILLINILFFFLLPAPTPLGRKMNDQIQGLRLYLRATKKDRLKIQGAPEMSSKHFEALLPYAVALGVEKNWIKSFESSCPAAATGADLYSPAWYQGDYSELSKLPSSLTSALSSIIASRQGR</sequence>
<feature type="domain" description="Predicted membrane protein YciQ-like C-terminal" evidence="4">
    <location>
        <begin position="279"/>
        <end position="569"/>
    </location>
</feature>
<feature type="transmembrane region" description="Helical" evidence="1">
    <location>
        <begin position="485"/>
        <end position="507"/>
    </location>
</feature>
<evidence type="ECO:0000259" key="4">
    <source>
        <dbReference type="Pfam" id="PF20990"/>
    </source>
</evidence>
<keyword evidence="1" id="KW-1133">Transmembrane helix</keyword>
<accession>A0ABU0UJU3</accession>